<sequence>MPHFVDHIVIRVDDLDRDTDLFSEMFGFEPYAYKLDHGFIAHSVYRIGTVDIELLKAGKKSDFSPYLYGVSFGSDEDAWSIIDDLSDMEIRHSLPSSSAISLSTGREEWQNIIMADLLDNPPPIPMAMHRDTISKRLFARVSDFAFGSAAVKKALLTDYGDAMAFFTIYKNQTSALRQEAEKRLIEAGGGIFGLSKLHTVNIEAAESYTKWLSFSGALFNPEELTIERGANNHLLSTTWHSSTVEQIKRISFGTAEFVIAPTPS</sequence>
<dbReference type="SUPFAM" id="SSF54593">
    <property type="entry name" value="Glyoxalase/Bleomycin resistance protein/Dihydroxybiphenyl dioxygenase"/>
    <property type="match status" value="1"/>
</dbReference>
<name>A0ABZ0V2W9_9RHOB</name>
<dbReference type="RefSeq" id="WP_322328993.1">
    <property type="nucleotide sequence ID" value="NZ_CP139725.1"/>
</dbReference>
<reference evidence="1 2" key="1">
    <citation type="submission" date="2023-11" db="EMBL/GenBank/DDBJ databases">
        <title>From the Deep-Sea to the Surface: Bacterial Genomes Isolated from the Moytirra Hydrothermal Vent Plume.</title>
        <authorList>
            <person name="Major S.R."/>
        </authorList>
    </citation>
    <scope>NUCLEOTIDE SEQUENCE [LARGE SCALE GENOMIC DNA]</scope>
    <source>
        <strain evidence="1 2">OXR-9</strain>
    </source>
</reference>
<evidence type="ECO:0008006" key="3">
    <source>
        <dbReference type="Google" id="ProtNLM"/>
    </source>
</evidence>
<gene>
    <name evidence="1" type="ORF">T7987_03265</name>
</gene>
<organism evidence="1 2">
    <name type="scientific">Sulfitobacter faviae</name>
    <dbReference type="NCBI Taxonomy" id="1775881"/>
    <lineage>
        <taxon>Bacteria</taxon>
        <taxon>Pseudomonadati</taxon>
        <taxon>Pseudomonadota</taxon>
        <taxon>Alphaproteobacteria</taxon>
        <taxon>Rhodobacterales</taxon>
        <taxon>Roseobacteraceae</taxon>
        <taxon>Sulfitobacter</taxon>
    </lineage>
</organism>
<dbReference type="Proteomes" id="UP001326567">
    <property type="component" value="Chromosome"/>
</dbReference>
<protein>
    <recommendedName>
        <fullName evidence="3">Glyoxalase-like domain-containing protein</fullName>
    </recommendedName>
</protein>
<accession>A0ABZ0V2W9</accession>
<dbReference type="Gene3D" id="3.10.180.10">
    <property type="entry name" value="2,3-Dihydroxybiphenyl 1,2-Dioxygenase, domain 1"/>
    <property type="match status" value="1"/>
</dbReference>
<dbReference type="InterPro" id="IPR029068">
    <property type="entry name" value="Glyas_Bleomycin-R_OHBP_Dase"/>
</dbReference>
<evidence type="ECO:0000313" key="1">
    <source>
        <dbReference type="EMBL" id="WPZ22271.1"/>
    </source>
</evidence>
<evidence type="ECO:0000313" key="2">
    <source>
        <dbReference type="Proteomes" id="UP001326567"/>
    </source>
</evidence>
<proteinExistence type="predicted"/>
<dbReference type="EMBL" id="CP139725">
    <property type="protein sequence ID" value="WPZ22271.1"/>
    <property type="molecule type" value="Genomic_DNA"/>
</dbReference>
<keyword evidence="2" id="KW-1185">Reference proteome</keyword>